<dbReference type="GO" id="GO:0005777">
    <property type="term" value="C:peroxisome"/>
    <property type="evidence" value="ECO:0007669"/>
    <property type="project" value="UniProtKB-SubCell"/>
</dbReference>
<protein>
    <recommendedName>
        <fullName evidence="7">Luciferin 4-monooxygenase</fullName>
    </recommendedName>
</protein>
<evidence type="ECO:0000313" key="5">
    <source>
        <dbReference type="EMBL" id="KNC21035.1"/>
    </source>
</evidence>
<dbReference type="OMA" id="ENICLCF"/>
<evidence type="ECO:0000259" key="3">
    <source>
        <dbReference type="Pfam" id="PF00501"/>
    </source>
</evidence>
<evidence type="ECO:0000313" key="6">
    <source>
        <dbReference type="Proteomes" id="UP000037069"/>
    </source>
</evidence>
<dbReference type="InterPro" id="IPR000873">
    <property type="entry name" value="AMP-dep_synth/lig_dom"/>
</dbReference>
<name>A0A0L0BLP2_LUCCU</name>
<keyword evidence="6" id="KW-1185">Reference proteome</keyword>
<evidence type="ECO:0000259" key="4">
    <source>
        <dbReference type="Pfam" id="PF13193"/>
    </source>
</evidence>
<dbReference type="InterPro" id="IPR025110">
    <property type="entry name" value="AMP-bd_C"/>
</dbReference>
<feature type="domain" description="AMP-binding enzyme C-terminal" evidence="4">
    <location>
        <begin position="385"/>
        <end position="461"/>
    </location>
</feature>
<dbReference type="Pfam" id="PF00501">
    <property type="entry name" value="AMP-binding"/>
    <property type="match status" value="3"/>
</dbReference>
<dbReference type="Gene3D" id="3.30.300.30">
    <property type="match status" value="3"/>
</dbReference>
<dbReference type="Proteomes" id="UP000037069">
    <property type="component" value="Unassembled WGS sequence"/>
</dbReference>
<dbReference type="EMBL" id="JRES01001669">
    <property type="protein sequence ID" value="KNC21035.1"/>
    <property type="molecule type" value="Genomic_DNA"/>
</dbReference>
<gene>
    <name evidence="5" type="ORF">FF38_02010</name>
</gene>
<feature type="domain" description="AMP-dependent synthetase/ligase" evidence="3">
    <location>
        <begin position="1047"/>
        <end position="1407"/>
    </location>
</feature>
<dbReference type="OrthoDB" id="8046575at2759"/>
<dbReference type="STRING" id="7375.A0A0L0BLP2"/>
<organism evidence="5 6">
    <name type="scientific">Lucilia cuprina</name>
    <name type="common">Green bottle fly</name>
    <name type="synonym">Australian sheep blowfly</name>
    <dbReference type="NCBI Taxonomy" id="7375"/>
    <lineage>
        <taxon>Eukaryota</taxon>
        <taxon>Metazoa</taxon>
        <taxon>Ecdysozoa</taxon>
        <taxon>Arthropoda</taxon>
        <taxon>Hexapoda</taxon>
        <taxon>Insecta</taxon>
        <taxon>Pterygota</taxon>
        <taxon>Neoptera</taxon>
        <taxon>Endopterygota</taxon>
        <taxon>Diptera</taxon>
        <taxon>Brachycera</taxon>
        <taxon>Muscomorpha</taxon>
        <taxon>Oestroidea</taxon>
        <taxon>Calliphoridae</taxon>
        <taxon>Luciliinae</taxon>
        <taxon>Lucilia</taxon>
    </lineage>
</organism>
<comment type="caution">
    <text evidence="5">The sequence shown here is derived from an EMBL/GenBank/DDBJ whole genome shotgun (WGS) entry which is preliminary data.</text>
</comment>
<evidence type="ECO:0000256" key="1">
    <source>
        <dbReference type="ARBA" id="ARBA00004275"/>
    </source>
</evidence>
<dbReference type="InterPro" id="IPR020845">
    <property type="entry name" value="AMP-binding_CS"/>
</dbReference>
<dbReference type="GO" id="GO:0046949">
    <property type="term" value="P:fatty-acyl-CoA biosynthetic process"/>
    <property type="evidence" value="ECO:0007669"/>
    <property type="project" value="TreeGrafter"/>
</dbReference>
<proteinExistence type="predicted"/>
<dbReference type="InterPro" id="IPR045851">
    <property type="entry name" value="AMP-bd_C_sf"/>
</dbReference>
<dbReference type="InterPro" id="IPR042099">
    <property type="entry name" value="ANL_N_sf"/>
</dbReference>
<dbReference type="GO" id="GO:0004467">
    <property type="term" value="F:long-chain fatty acid-CoA ligase activity"/>
    <property type="evidence" value="ECO:0007669"/>
    <property type="project" value="TreeGrafter"/>
</dbReference>
<feature type="domain" description="AMP-binding enzyme C-terminal" evidence="4">
    <location>
        <begin position="919"/>
        <end position="997"/>
    </location>
</feature>
<dbReference type="Gene3D" id="3.40.50.12780">
    <property type="entry name" value="N-terminal domain of ligase-like"/>
    <property type="match status" value="4"/>
</dbReference>
<keyword evidence="2" id="KW-0576">Peroxisome</keyword>
<accession>A0A0L0BLP2</accession>
<dbReference type="PANTHER" id="PTHR24096:SF353">
    <property type="entry name" value="GH16244P-RELATED"/>
    <property type="match status" value="1"/>
</dbReference>
<sequence>MLSISTVLINIRNITDMLPLTATYYDPIQKLWSGPVKKDLYNENITLGEVIFLELSKHPQKLIQINDSTNEEITAQQFLDHVMALSDVVGMYANNATHTATVMVAAYFCGTPVNALYPGFDKDSAQLFYKVTRPKIIFCDVENYEIAVKVNQDLQLNAPIYTMNGEVGGVSSILSLVKPDIKFRQEPFAYPCVNLKGDDTAVILCSSGTTGIPKGVLCSHRAFPTNFYNPLKSSLNLKSDSVVCTFSTMYWSSGLWSMNASLITCCLRIITDKPFTGEYFLQLIERHQITNMQQMVIFPMNENWILRNGEFLGPNEHGEIIINTPYKWFGYYHNEAASKKAYIGNWLHSGDIGFFDDDGFLHVCARDNDVFKARNFQIYPPLIGDVVMQVAGVFEACVFGIPDLMSSHLITCAVVRTANDIGRKLSAKEIISHVKTKMGNMYHLSGGVYFLDAIPKTGSGKVQRAKVTVMFPLTATHYNPQKKLWSGPEKKDLYNENMTLGEVTYLEFVKNPQKVIQINDTTKEQMTAQEFLLHVRALSKNLLKMGLKAGDVVGMYANNATHTATIMMAAYLCGTPVNALYPGFDKDNVQLIYKVTTPKIIFCDVENYEIAFKVCKDLNLKIPIYTLNGEIKGVSSIMSLVKTETESLNEPFEFPCVNLKGDDTAIILCSSGTTGTPKGVLCSHRALNLKSDSVLCTFSTMYWASGLWNLNASLINCCLRIITNKAFTPEYFLQLIERHQITHMITNGSHMAELVMYDDVAKIQKSLASIDTFVVGGSKVPLIVQEKMIDIMKVNNKRPGFGVAYGMSELSTMLSFNGGYICEQKVGSEGKLTANKQVRIINKEGDFLGPNEHGEIIIYTPYQWFGYYRNEDAYKKAYKDNWLYTGDIGFFDDDGFLHVCARDNDVFKARNFQIYPQLIEDIVLQVPGVFEACVFGIPDLVASHLITCAVVRKEDDSGRKLTAKEIISYVESKMGSMYHLTGGVYFIDAIPKTGSGKVQRRKVLDVTEHKMQPLSGTFYDASEKIWHGPKRKDLYNSKLAVGEVAIEQLRQNPHKIIQIMDSTGETLTAQELVDYSLNLSRNLLSLGLKPKDVIGLYAQNSTHVATVMLASFLCGTPVNALFPAFDVENVALIYNNTRPKVIFCDVENYENARAANENLNLNAFIYLMNDEIAGVRNIKELLECDHKLTNGELSAFRLPCLDMNGDDTAIILCSSGTTGTPKGVIPNTTVDSVVFNFSTMYWASGVLTLLSSLFHCLTRVITNKPFTPEYFLYLVEKYKITHSLCTGSQMAELVINIEPSKIRKSLRSIDSLMCGGSKVPEIVQKKMVDILSDNPKRPGFLVAYGMSELCGWLSLSGAYPYEFGELSEGKLAPNDKVRIVDKQGNFLGPNESGEILVCSPYRFVGYFNNPEATKKALNGDWLYSGDIGYFDEQGFLHVCGRDKDVFKSFNFQIYPQLIEDYILKIPGVAEVCVVGIPDLVASNLTACVVVRKQDESGLALTAEAIDQYIKDNMANMYHLKGGVYFVDSLPKTGSDKIQRKLVLDLINKS</sequence>
<feature type="domain" description="AMP-dependent synthetase/ligase" evidence="3">
    <location>
        <begin position="86"/>
        <end position="292"/>
    </location>
</feature>
<feature type="domain" description="AMP-dependent synthetase/ligase" evidence="3">
    <location>
        <begin position="510"/>
        <end position="868"/>
    </location>
</feature>
<dbReference type="PANTHER" id="PTHR24096">
    <property type="entry name" value="LONG-CHAIN-FATTY-ACID--COA LIGASE"/>
    <property type="match status" value="1"/>
</dbReference>
<reference evidence="5 6" key="1">
    <citation type="journal article" date="2015" name="Nat. Commun.">
        <title>Lucilia cuprina genome unlocks parasitic fly biology to underpin future interventions.</title>
        <authorList>
            <person name="Anstead C.A."/>
            <person name="Korhonen P.K."/>
            <person name="Young N.D."/>
            <person name="Hall R.S."/>
            <person name="Jex A.R."/>
            <person name="Murali S.C."/>
            <person name="Hughes D.S."/>
            <person name="Lee S.F."/>
            <person name="Perry T."/>
            <person name="Stroehlein A.J."/>
            <person name="Ansell B.R."/>
            <person name="Breugelmans B."/>
            <person name="Hofmann A."/>
            <person name="Qu J."/>
            <person name="Dugan S."/>
            <person name="Lee S.L."/>
            <person name="Chao H."/>
            <person name="Dinh H."/>
            <person name="Han Y."/>
            <person name="Doddapaneni H.V."/>
            <person name="Worley K.C."/>
            <person name="Muzny D.M."/>
            <person name="Ioannidis P."/>
            <person name="Waterhouse R.M."/>
            <person name="Zdobnov E.M."/>
            <person name="James P.J."/>
            <person name="Bagnall N.H."/>
            <person name="Kotze A.C."/>
            <person name="Gibbs R.A."/>
            <person name="Richards S."/>
            <person name="Batterham P."/>
            <person name="Gasser R.B."/>
        </authorList>
    </citation>
    <scope>NUCLEOTIDE SEQUENCE [LARGE SCALE GENOMIC DNA]</scope>
    <source>
        <strain evidence="5 6">LS</strain>
        <tissue evidence="5">Full body</tissue>
    </source>
</reference>
<evidence type="ECO:0000256" key="2">
    <source>
        <dbReference type="ARBA" id="ARBA00023140"/>
    </source>
</evidence>
<dbReference type="SUPFAM" id="SSF56801">
    <property type="entry name" value="Acetyl-CoA synthetase-like"/>
    <property type="match status" value="3"/>
</dbReference>
<comment type="subcellular location">
    <subcellularLocation>
        <location evidence="1">Peroxisome</location>
    </subcellularLocation>
</comment>
<evidence type="ECO:0008006" key="7">
    <source>
        <dbReference type="Google" id="ProtNLM"/>
    </source>
</evidence>
<feature type="domain" description="AMP-binding enzyme C-terminal" evidence="4">
    <location>
        <begin position="1458"/>
        <end position="1536"/>
    </location>
</feature>
<dbReference type="FunFam" id="3.40.50.12780:FF:000025">
    <property type="entry name" value="luciferin 4-monooxygenase"/>
    <property type="match status" value="2"/>
</dbReference>
<dbReference type="Pfam" id="PF13193">
    <property type="entry name" value="AMP-binding_C"/>
    <property type="match status" value="3"/>
</dbReference>
<dbReference type="PROSITE" id="PS00455">
    <property type="entry name" value="AMP_BINDING"/>
    <property type="match status" value="3"/>
</dbReference>